<sequence length="188" mass="20823">MTATAAKRPLLCEDDNEVVTRTRLRSRLQTIADFQCPAFLPLDRQITQVSLTGLMPPLGGPLCLFFYGSDFSPEAERAIWQINTEISTLLNLGAHVVAISTDSVYVHGAFATRLTWPPTYPLLSDTTRLIAHAFGVADPSSGTCRRAAVVLDGERQLRLSLILGRNEENYPMKRIVHTILELARAETE</sequence>
<dbReference type="GO" id="GO:0045454">
    <property type="term" value="P:cell redox homeostasis"/>
    <property type="evidence" value="ECO:0007669"/>
    <property type="project" value="TreeGrafter"/>
</dbReference>
<comment type="caution">
    <text evidence="4">The sequence shown here is derived from an EMBL/GenBank/DDBJ whole genome shotgun (WGS) entry which is preliminary data.</text>
</comment>
<dbReference type="GO" id="GO:0033554">
    <property type="term" value="P:cellular response to stress"/>
    <property type="evidence" value="ECO:0007669"/>
    <property type="project" value="TreeGrafter"/>
</dbReference>
<evidence type="ECO:0000256" key="1">
    <source>
        <dbReference type="ARBA" id="ARBA00009796"/>
    </source>
</evidence>
<dbReference type="InterPro" id="IPR036249">
    <property type="entry name" value="Thioredoxin-like_sf"/>
</dbReference>
<dbReference type="Gene3D" id="3.40.30.10">
    <property type="entry name" value="Glutaredoxin"/>
    <property type="match status" value="1"/>
</dbReference>
<keyword evidence="5" id="KW-1185">Reference proteome</keyword>
<dbReference type="InterPro" id="IPR000866">
    <property type="entry name" value="AhpC/TSA"/>
</dbReference>
<dbReference type="OrthoDB" id="2259904at2759"/>
<dbReference type="CDD" id="cd02971">
    <property type="entry name" value="PRX_family"/>
    <property type="match status" value="1"/>
</dbReference>
<accession>A0A1X2HLC0</accession>
<dbReference type="PANTHER" id="PTHR10681">
    <property type="entry name" value="THIOREDOXIN PEROXIDASE"/>
    <property type="match status" value="1"/>
</dbReference>
<dbReference type="PANTHER" id="PTHR10681:SF128">
    <property type="entry name" value="THIOREDOXIN-DEPENDENT PEROXIDE REDUCTASE, MITOCHONDRIAL"/>
    <property type="match status" value="1"/>
</dbReference>
<gene>
    <name evidence="4" type="ORF">BCR43DRAFT_130341</name>
</gene>
<dbReference type="SUPFAM" id="SSF52833">
    <property type="entry name" value="Thioredoxin-like"/>
    <property type="match status" value="1"/>
</dbReference>
<evidence type="ECO:0000259" key="3">
    <source>
        <dbReference type="Pfam" id="PF00578"/>
    </source>
</evidence>
<dbReference type="GO" id="GO:0008379">
    <property type="term" value="F:thioredoxin peroxidase activity"/>
    <property type="evidence" value="ECO:0007669"/>
    <property type="project" value="TreeGrafter"/>
</dbReference>
<dbReference type="InterPro" id="IPR050217">
    <property type="entry name" value="Peroxiredoxin"/>
</dbReference>
<dbReference type="OMA" id="MLMTENS"/>
<reference evidence="4 5" key="1">
    <citation type="submission" date="2016-07" db="EMBL/GenBank/DDBJ databases">
        <title>Pervasive Adenine N6-methylation of Active Genes in Fungi.</title>
        <authorList>
            <consortium name="DOE Joint Genome Institute"/>
            <person name="Mondo S.J."/>
            <person name="Dannebaum R.O."/>
            <person name="Kuo R.C."/>
            <person name="Labutti K."/>
            <person name="Haridas S."/>
            <person name="Kuo A."/>
            <person name="Salamov A."/>
            <person name="Ahrendt S.R."/>
            <person name="Lipzen A."/>
            <person name="Sullivan W."/>
            <person name="Andreopoulos W.B."/>
            <person name="Clum A."/>
            <person name="Lindquist E."/>
            <person name="Daum C."/>
            <person name="Ramamoorthy G.K."/>
            <person name="Gryganskyi A."/>
            <person name="Culley D."/>
            <person name="Magnuson J.K."/>
            <person name="James T.Y."/>
            <person name="O'Malley M.A."/>
            <person name="Stajich J.E."/>
            <person name="Spatafora J.W."/>
            <person name="Visel A."/>
            <person name="Grigoriev I.V."/>
        </authorList>
    </citation>
    <scope>NUCLEOTIDE SEQUENCE [LARGE SCALE GENOMIC DNA]</scope>
    <source>
        <strain evidence="4 5">NRRL 2496</strain>
    </source>
</reference>
<proteinExistence type="inferred from homology"/>
<dbReference type="Pfam" id="PF00578">
    <property type="entry name" value="AhpC-TSA"/>
    <property type="match status" value="1"/>
</dbReference>
<dbReference type="Proteomes" id="UP000242180">
    <property type="component" value="Unassembled WGS sequence"/>
</dbReference>
<dbReference type="GO" id="GO:0042744">
    <property type="term" value="P:hydrogen peroxide catabolic process"/>
    <property type="evidence" value="ECO:0007669"/>
    <property type="project" value="TreeGrafter"/>
</dbReference>
<organism evidence="4 5">
    <name type="scientific">Syncephalastrum racemosum</name>
    <name type="common">Filamentous fungus</name>
    <dbReference type="NCBI Taxonomy" id="13706"/>
    <lineage>
        <taxon>Eukaryota</taxon>
        <taxon>Fungi</taxon>
        <taxon>Fungi incertae sedis</taxon>
        <taxon>Mucoromycota</taxon>
        <taxon>Mucoromycotina</taxon>
        <taxon>Mucoromycetes</taxon>
        <taxon>Mucorales</taxon>
        <taxon>Syncephalastraceae</taxon>
        <taxon>Syncephalastrum</taxon>
    </lineage>
</organism>
<dbReference type="GO" id="GO:0005829">
    <property type="term" value="C:cytosol"/>
    <property type="evidence" value="ECO:0007669"/>
    <property type="project" value="TreeGrafter"/>
</dbReference>
<dbReference type="InParanoid" id="A0A1X2HLC0"/>
<protein>
    <submittedName>
        <fullName evidence="4">Thioredoxin-like protein</fullName>
    </submittedName>
</protein>
<evidence type="ECO:0000256" key="2">
    <source>
        <dbReference type="ARBA" id="ARBA00023002"/>
    </source>
</evidence>
<feature type="domain" description="Alkyl hydroperoxide reductase subunit C/ Thiol specific antioxidant" evidence="3">
    <location>
        <begin position="33"/>
        <end position="158"/>
    </location>
</feature>
<keyword evidence="2" id="KW-0560">Oxidoreductase</keyword>
<name>A0A1X2HLC0_SYNRA</name>
<dbReference type="STRING" id="13706.A0A1X2HLC0"/>
<dbReference type="GO" id="GO:0006979">
    <property type="term" value="P:response to oxidative stress"/>
    <property type="evidence" value="ECO:0007669"/>
    <property type="project" value="TreeGrafter"/>
</dbReference>
<dbReference type="AlphaFoldDB" id="A0A1X2HLC0"/>
<evidence type="ECO:0000313" key="5">
    <source>
        <dbReference type="Proteomes" id="UP000242180"/>
    </source>
</evidence>
<dbReference type="EMBL" id="MCGN01000002">
    <property type="protein sequence ID" value="ORZ00138.1"/>
    <property type="molecule type" value="Genomic_DNA"/>
</dbReference>
<comment type="similarity">
    <text evidence="1">Belongs to the peroxiredoxin family. AhpC/Prx1 subfamily.</text>
</comment>
<evidence type="ECO:0000313" key="4">
    <source>
        <dbReference type="EMBL" id="ORZ00138.1"/>
    </source>
</evidence>